<proteinExistence type="predicted"/>
<organism evidence="1 2">
    <name type="scientific">Bariatricus massiliensis</name>
    <dbReference type="NCBI Taxonomy" id="1745713"/>
    <lineage>
        <taxon>Bacteria</taxon>
        <taxon>Bacillati</taxon>
        <taxon>Bacillota</taxon>
        <taxon>Clostridia</taxon>
        <taxon>Lachnospirales</taxon>
        <taxon>Lachnospiraceae</taxon>
        <taxon>Bariatricus</taxon>
    </lineage>
</organism>
<keyword evidence="2" id="KW-1185">Reference proteome</keyword>
<dbReference type="InterPro" id="IPR003462">
    <property type="entry name" value="ODC_Mu_crystall"/>
</dbReference>
<dbReference type="PIRSF" id="PIRSF001439">
    <property type="entry name" value="CryM"/>
    <property type="match status" value="1"/>
</dbReference>
<dbReference type="InterPro" id="IPR036291">
    <property type="entry name" value="NAD(P)-bd_dom_sf"/>
</dbReference>
<accession>A0ABS8DKB3</accession>
<dbReference type="Gene3D" id="3.30.1780.10">
    <property type="entry name" value="ornithine cyclodeaminase, domain 1"/>
    <property type="match status" value="1"/>
</dbReference>
<reference evidence="1 2" key="1">
    <citation type="submission" date="2021-10" db="EMBL/GenBank/DDBJ databases">
        <title>Collection of gut derived symbiotic bacterial strains cultured from healthy donors.</title>
        <authorList>
            <person name="Lin H."/>
            <person name="Littmann E."/>
            <person name="Kohout C."/>
            <person name="Pamer E.G."/>
        </authorList>
    </citation>
    <scope>NUCLEOTIDE SEQUENCE [LARGE SCALE GENOMIC DNA]</scope>
    <source>
        <strain evidence="1 2">DFI.1.165</strain>
    </source>
</reference>
<sequence length="350" mass="38744">MSYSATKLQVEAFQKEHDELGTKLNLGKEVLWLTQEECIKAGPNVEETIELIRQALEAHGKKEYEMPAKIGIHPFSDVFFHAMPAYVPNNLACGMKWIECFPRNPSEYDLPQTTGLLILNDILTGIPIAVMDSAWLTAMRTPAVTALAAEALHPDAKTFGMFGCGVQGIGHIRYITKTLKNLEKIFIYDVNDKSMENLISEVSEEVSVPIVKASGPEELVKSCEVISSATIILLGPLKVVKKEWVRKGQTILPCDLNTFWEPEICRMADKYIVDSIDEHKLFENMGYFPDGLADITCETGEVIAGLHAGRTNENELIVCSNIGISVSDVIMGKAILDRAFEMGLGRKVPL</sequence>
<dbReference type="Gene3D" id="3.40.50.720">
    <property type="entry name" value="NAD(P)-binding Rossmann-like Domain"/>
    <property type="match status" value="1"/>
</dbReference>
<name>A0ABS8DKB3_9FIRM</name>
<dbReference type="RefSeq" id="WP_066731129.1">
    <property type="nucleotide sequence ID" value="NZ_JAJCIQ010000011.1"/>
</dbReference>
<dbReference type="EMBL" id="JAJCIS010000011">
    <property type="protein sequence ID" value="MCB7388472.1"/>
    <property type="molecule type" value="Genomic_DNA"/>
</dbReference>
<dbReference type="SUPFAM" id="SSF51735">
    <property type="entry name" value="NAD(P)-binding Rossmann-fold domains"/>
    <property type="match status" value="1"/>
</dbReference>
<evidence type="ECO:0000313" key="1">
    <source>
        <dbReference type="EMBL" id="MCB7388472.1"/>
    </source>
</evidence>
<dbReference type="PANTHER" id="PTHR13812">
    <property type="entry name" value="KETIMINE REDUCTASE MU-CRYSTALLIN"/>
    <property type="match status" value="1"/>
</dbReference>
<dbReference type="Proteomes" id="UP001299546">
    <property type="component" value="Unassembled WGS sequence"/>
</dbReference>
<dbReference type="Pfam" id="PF02423">
    <property type="entry name" value="OCD_Mu_crystall"/>
    <property type="match status" value="1"/>
</dbReference>
<comment type="caution">
    <text evidence="1">The sequence shown here is derived from an EMBL/GenBank/DDBJ whole genome shotgun (WGS) entry which is preliminary data.</text>
</comment>
<evidence type="ECO:0000313" key="2">
    <source>
        <dbReference type="Proteomes" id="UP001299546"/>
    </source>
</evidence>
<dbReference type="InterPro" id="IPR023401">
    <property type="entry name" value="ODC_N"/>
</dbReference>
<gene>
    <name evidence="1" type="ORF">LIZ65_14385</name>
</gene>
<protein>
    <submittedName>
        <fullName evidence="1">Ornithine cyclodeaminase family protein</fullName>
    </submittedName>
</protein>
<dbReference type="PANTHER" id="PTHR13812:SF19">
    <property type="entry name" value="KETIMINE REDUCTASE MU-CRYSTALLIN"/>
    <property type="match status" value="1"/>
</dbReference>